<evidence type="ECO:0000313" key="2">
    <source>
        <dbReference type="Proteomes" id="UP000595446"/>
    </source>
</evidence>
<evidence type="ECO:0000313" key="1">
    <source>
        <dbReference type="EMBL" id="BCO33708.1"/>
    </source>
</evidence>
<dbReference type="AlphaFoldDB" id="A0A2G8AV54"/>
<reference evidence="1 2" key="1">
    <citation type="submission" date="2020-12" db="EMBL/GenBank/DDBJ databases">
        <title>Complete genome sequence of Mycobacterium heckeshornense JCM 15655T, closely related to a pathogenic non-tuberculous mycobacterial species Mycobacterium xenopi.</title>
        <authorList>
            <person name="Yoshida M."/>
            <person name="Fukano H."/>
            <person name="Asakura T."/>
            <person name="Suzuki M."/>
            <person name="Hoshino Y."/>
        </authorList>
    </citation>
    <scope>NUCLEOTIDE SEQUENCE [LARGE SCALE GENOMIC DNA]</scope>
    <source>
        <strain evidence="1 2">JCM 15655</strain>
    </source>
</reference>
<dbReference type="Proteomes" id="UP000595446">
    <property type="component" value="Chromosome"/>
</dbReference>
<accession>A0A2G8AV54</accession>
<proteinExistence type="predicted"/>
<gene>
    <name evidence="1" type="ORF">MHEC_01410</name>
</gene>
<dbReference type="EMBL" id="AP024237">
    <property type="protein sequence ID" value="BCO33708.1"/>
    <property type="molecule type" value="Genomic_DNA"/>
</dbReference>
<keyword evidence="2" id="KW-1185">Reference proteome</keyword>
<dbReference type="RefSeq" id="WP_048893769.1">
    <property type="nucleotide sequence ID" value="NZ_AP024237.1"/>
</dbReference>
<protein>
    <submittedName>
        <fullName evidence="1">Uncharacterized protein</fullName>
    </submittedName>
</protein>
<organism evidence="1 2">
    <name type="scientific">Mycobacterium heckeshornense</name>
    <dbReference type="NCBI Taxonomy" id="110505"/>
    <lineage>
        <taxon>Bacteria</taxon>
        <taxon>Bacillati</taxon>
        <taxon>Actinomycetota</taxon>
        <taxon>Actinomycetes</taxon>
        <taxon>Mycobacteriales</taxon>
        <taxon>Mycobacteriaceae</taxon>
        <taxon>Mycobacterium</taxon>
    </lineage>
</organism>
<name>A0A2G8AV54_9MYCO</name>
<sequence>MAEFAAKVHVLTGTSDTDYNIRQAGYDLRKLRGKRLIDKPGRTRRYNVSPLAARTIAALLTLRDQVIGPILAGIRSPKMGRKPAHWTRVDRDYERIRIDMQRLFTDLAIETPLAA</sequence>